<comment type="caution">
    <text evidence="1">The sequence shown here is derived from an EMBL/GenBank/DDBJ whole genome shotgun (WGS) entry which is preliminary data.</text>
</comment>
<sequence length="129" mass="14683">MSMGVRVVVARELPRTIESNNCASPERRQSDDRHPLVRLRLHLQGAKAMTEGVRPTQDQAENSITEFLDEKFAECPPFHMCEDGDDGWAFWIVEQDGENDGDTTSYVHHDLKIEWYGTSYTPADDQQSA</sequence>
<dbReference type="AlphaFoldDB" id="A0A2S9E2M2"/>
<gene>
    <name evidence="1" type="ORF">CQ006_04890</name>
</gene>
<name>A0A2S9E2M2_PSECE</name>
<reference evidence="1 2" key="1">
    <citation type="submission" date="2017-09" db="EMBL/GenBank/DDBJ databases">
        <title>Genomic, metabolic, and phenotypic characteristics of bacterial isolates from the natural microbiome of the model nematode Caenorhabditis elegans.</title>
        <authorList>
            <person name="Zimmermann J."/>
            <person name="Obeng N."/>
            <person name="Yang W."/>
            <person name="Obeng O."/>
            <person name="Kissoyan K."/>
            <person name="Pees B."/>
            <person name="Dirksen P."/>
            <person name="Hoppner M."/>
            <person name="Franke A."/>
            <person name="Rosenstiel P."/>
            <person name="Leippe M."/>
            <person name="Dierking K."/>
            <person name="Kaleta C."/>
            <person name="Schulenburg H."/>
        </authorList>
    </citation>
    <scope>NUCLEOTIDE SEQUENCE [LARGE SCALE GENOMIC DNA]</scope>
    <source>
        <strain evidence="1 2">MYb184</strain>
    </source>
</reference>
<proteinExistence type="predicted"/>
<dbReference type="Proteomes" id="UP000239458">
    <property type="component" value="Unassembled WGS sequence"/>
</dbReference>
<accession>A0A2S9E2M2</accession>
<protein>
    <submittedName>
        <fullName evidence="1">Uncharacterized protein</fullName>
    </submittedName>
</protein>
<evidence type="ECO:0000313" key="2">
    <source>
        <dbReference type="Proteomes" id="UP000239458"/>
    </source>
</evidence>
<organism evidence="1 2">
    <name type="scientific">Pseudomonas cedrina</name>
    <dbReference type="NCBI Taxonomy" id="651740"/>
    <lineage>
        <taxon>Bacteria</taxon>
        <taxon>Pseudomonadati</taxon>
        <taxon>Pseudomonadota</taxon>
        <taxon>Gammaproteobacteria</taxon>
        <taxon>Pseudomonadales</taxon>
        <taxon>Pseudomonadaceae</taxon>
        <taxon>Pseudomonas</taxon>
    </lineage>
</organism>
<evidence type="ECO:0000313" key="1">
    <source>
        <dbReference type="EMBL" id="PRC09047.1"/>
    </source>
</evidence>
<dbReference type="EMBL" id="PCQE01000004">
    <property type="protein sequence ID" value="PRC09047.1"/>
    <property type="molecule type" value="Genomic_DNA"/>
</dbReference>